<gene>
    <name evidence="1" type="ORF">LPJ61_005364</name>
</gene>
<organism evidence="1 2">
    <name type="scientific">Coemansia biformis</name>
    <dbReference type="NCBI Taxonomy" id="1286918"/>
    <lineage>
        <taxon>Eukaryota</taxon>
        <taxon>Fungi</taxon>
        <taxon>Fungi incertae sedis</taxon>
        <taxon>Zoopagomycota</taxon>
        <taxon>Kickxellomycotina</taxon>
        <taxon>Kickxellomycetes</taxon>
        <taxon>Kickxellales</taxon>
        <taxon>Kickxellaceae</taxon>
        <taxon>Coemansia</taxon>
    </lineage>
</organism>
<dbReference type="SUPFAM" id="SSF48403">
    <property type="entry name" value="Ankyrin repeat"/>
    <property type="match status" value="1"/>
</dbReference>
<dbReference type="Pfam" id="PF12796">
    <property type="entry name" value="Ank_2"/>
    <property type="match status" value="1"/>
</dbReference>
<dbReference type="Proteomes" id="UP001143981">
    <property type="component" value="Unassembled WGS sequence"/>
</dbReference>
<sequence>MDGPTMMTDFRLPPAQRLHQAIIDNDMQVLRWLVDNNKIDDIGNREADANGWSSLMLAARYDRRDIFGYLLDLGHDEETVSTDAEGNT</sequence>
<feature type="non-terminal residue" evidence="1">
    <location>
        <position position="88"/>
    </location>
</feature>
<dbReference type="InterPro" id="IPR036770">
    <property type="entry name" value="Ankyrin_rpt-contain_sf"/>
</dbReference>
<dbReference type="OrthoDB" id="823504at2759"/>
<dbReference type="Gene3D" id="1.25.40.20">
    <property type="entry name" value="Ankyrin repeat-containing domain"/>
    <property type="match status" value="1"/>
</dbReference>
<reference evidence="1" key="1">
    <citation type="submission" date="2022-07" db="EMBL/GenBank/DDBJ databases">
        <title>Phylogenomic reconstructions and comparative analyses of Kickxellomycotina fungi.</title>
        <authorList>
            <person name="Reynolds N.K."/>
            <person name="Stajich J.E."/>
            <person name="Barry K."/>
            <person name="Grigoriev I.V."/>
            <person name="Crous P."/>
            <person name="Smith M.E."/>
        </authorList>
    </citation>
    <scope>NUCLEOTIDE SEQUENCE</scope>
    <source>
        <strain evidence="1">BCRC 34381</strain>
    </source>
</reference>
<dbReference type="InterPro" id="IPR002110">
    <property type="entry name" value="Ankyrin_rpt"/>
</dbReference>
<dbReference type="AlphaFoldDB" id="A0A9W7Y8Y7"/>
<evidence type="ECO:0008006" key="3">
    <source>
        <dbReference type="Google" id="ProtNLM"/>
    </source>
</evidence>
<evidence type="ECO:0000313" key="2">
    <source>
        <dbReference type="Proteomes" id="UP001143981"/>
    </source>
</evidence>
<name>A0A9W7Y8Y7_9FUNG</name>
<protein>
    <recommendedName>
        <fullName evidence="3">Ankyrin</fullName>
    </recommendedName>
</protein>
<comment type="caution">
    <text evidence="1">The sequence shown here is derived from an EMBL/GenBank/DDBJ whole genome shotgun (WGS) entry which is preliminary data.</text>
</comment>
<keyword evidence="2" id="KW-1185">Reference proteome</keyword>
<dbReference type="EMBL" id="JANBOI010001727">
    <property type="protein sequence ID" value="KAJ1726182.1"/>
    <property type="molecule type" value="Genomic_DNA"/>
</dbReference>
<accession>A0A9W7Y8Y7</accession>
<evidence type="ECO:0000313" key="1">
    <source>
        <dbReference type="EMBL" id="KAJ1726182.1"/>
    </source>
</evidence>
<proteinExistence type="predicted"/>